<evidence type="ECO:0000256" key="1">
    <source>
        <dbReference type="ARBA" id="ARBA00004370"/>
    </source>
</evidence>
<gene>
    <name evidence="7" type="ORF">K9B37_06850</name>
</gene>
<comment type="subcellular location">
    <subcellularLocation>
        <location evidence="6">Cell membrane</location>
        <topology evidence="6">Multi-pass membrane protein</topology>
    </subcellularLocation>
    <subcellularLocation>
        <location evidence="1">Membrane</location>
    </subcellularLocation>
</comment>
<accession>A0ABS7VKF1</accession>
<keyword evidence="5 6" id="KW-0472">Membrane</keyword>
<keyword evidence="4 6" id="KW-1133">Transmembrane helix</keyword>
<evidence type="ECO:0000256" key="5">
    <source>
        <dbReference type="ARBA" id="ARBA00023136"/>
    </source>
</evidence>
<dbReference type="EMBL" id="JAIRBM010000004">
    <property type="protein sequence ID" value="MBZ6076007.1"/>
    <property type="molecule type" value="Genomic_DNA"/>
</dbReference>
<sequence>MTATTAPHSIRSLLLPGLATLIALGILIGLGTWQLQRKTWKEGLIAQIQSRAYGEPGAIVPETDWSRWRAASDEFRRVRVTGTLLNQFETPVYGLAPAAPGGSSAQGYYLMTPLRLADGAVVMVNRGFVPMELKDPATRPQSEPTGEVTITGLVRAPEERNMFTPADNPGKNSWFARDPAAIANAHSLTRVAPFYVEADATPSPGGWPKGGQTHLDLPNNHLQYAFTWYGIALTLVGVFSAFAWRRIYPVSGELEQNEETKP</sequence>
<keyword evidence="6" id="KW-1003">Cell membrane</keyword>
<proteinExistence type="inferred from homology"/>
<reference evidence="7 8" key="1">
    <citation type="submission" date="2021-09" db="EMBL/GenBank/DDBJ databases">
        <title>The complete genome sequence of a new microorganism.</title>
        <authorList>
            <person name="Zi Z."/>
        </authorList>
    </citation>
    <scope>NUCLEOTIDE SEQUENCE [LARGE SCALE GENOMIC DNA]</scope>
    <source>
        <strain evidence="7 8">WGZ8</strain>
    </source>
</reference>
<evidence type="ECO:0000256" key="2">
    <source>
        <dbReference type="ARBA" id="ARBA00007165"/>
    </source>
</evidence>
<keyword evidence="8" id="KW-1185">Reference proteome</keyword>
<dbReference type="PANTHER" id="PTHR23427">
    <property type="entry name" value="SURFEIT LOCUS PROTEIN"/>
    <property type="match status" value="1"/>
</dbReference>
<dbReference type="Pfam" id="PF02104">
    <property type="entry name" value="SURF1"/>
    <property type="match status" value="1"/>
</dbReference>
<dbReference type="PANTHER" id="PTHR23427:SF2">
    <property type="entry name" value="SURFEIT LOCUS PROTEIN 1"/>
    <property type="match status" value="1"/>
</dbReference>
<keyword evidence="3 6" id="KW-0812">Transmembrane</keyword>
<dbReference type="RefSeq" id="WP_224312325.1">
    <property type="nucleotide sequence ID" value="NZ_JAIRBM010000004.1"/>
</dbReference>
<comment type="similarity">
    <text evidence="2 6">Belongs to the SURF1 family.</text>
</comment>
<dbReference type="Proteomes" id="UP000704176">
    <property type="component" value="Unassembled WGS sequence"/>
</dbReference>
<dbReference type="CDD" id="cd06662">
    <property type="entry name" value="SURF1"/>
    <property type="match status" value="1"/>
</dbReference>
<feature type="transmembrane region" description="Helical" evidence="6">
    <location>
        <begin position="12"/>
        <end position="33"/>
    </location>
</feature>
<evidence type="ECO:0000256" key="6">
    <source>
        <dbReference type="RuleBase" id="RU363076"/>
    </source>
</evidence>
<evidence type="ECO:0000313" key="7">
    <source>
        <dbReference type="EMBL" id="MBZ6076007.1"/>
    </source>
</evidence>
<organism evidence="7 8">
    <name type="scientific">Microvirga puerhi</name>
    <dbReference type="NCBI Taxonomy" id="2876078"/>
    <lineage>
        <taxon>Bacteria</taxon>
        <taxon>Pseudomonadati</taxon>
        <taxon>Pseudomonadota</taxon>
        <taxon>Alphaproteobacteria</taxon>
        <taxon>Hyphomicrobiales</taxon>
        <taxon>Methylobacteriaceae</taxon>
        <taxon>Microvirga</taxon>
    </lineage>
</organism>
<name>A0ABS7VKF1_9HYPH</name>
<dbReference type="InterPro" id="IPR045214">
    <property type="entry name" value="Surf1/Surf4"/>
</dbReference>
<dbReference type="PROSITE" id="PS50895">
    <property type="entry name" value="SURF1"/>
    <property type="match status" value="1"/>
</dbReference>
<evidence type="ECO:0000256" key="4">
    <source>
        <dbReference type="ARBA" id="ARBA00022989"/>
    </source>
</evidence>
<comment type="caution">
    <text evidence="7">The sequence shown here is derived from an EMBL/GenBank/DDBJ whole genome shotgun (WGS) entry which is preliminary data.</text>
</comment>
<protein>
    <recommendedName>
        <fullName evidence="6">SURF1-like protein</fullName>
    </recommendedName>
</protein>
<dbReference type="InterPro" id="IPR002994">
    <property type="entry name" value="Surf1/Shy1"/>
</dbReference>
<feature type="transmembrane region" description="Helical" evidence="6">
    <location>
        <begin position="226"/>
        <end position="244"/>
    </location>
</feature>
<evidence type="ECO:0000256" key="3">
    <source>
        <dbReference type="ARBA" id="ARBA00022692"/>
    </source>
</evidence>
<evidence type="ECO:0000313" key="8">
    <source>
        <dbReference type="Proteomes" id="UP000704176"/>
    </source>
</evidence>